<name>A0AAN9USK1_9PEZI</name>
<evidence type="ECO:0000313" key="3">
    <source>
        <dbReference type="Proteomes" id="UP001320420"/>
    </source>
</evidence>
<dbReference type="Proteomes" id="UP001320420">
    <property type="component" value="Unassembled WGS sequence"/>
</dbReference>
<protein>
    <submittedName>
        <fullName evidence="2">Uncharacterized protein</fullName>
    </submittedName>
</protein>
<keyword evidence="3" id="KW-1185">Reference proteome</keyword>
<feature type="compositionally biased region" description="Basic and acidic residues" evidence="1">
    <location>
        <begin position="127"/>
        <end position="159"/>
    </location>
</feature>
<dbReference type="EMBL" id="JAKJXP020000039">
    <property type="protein sequence ID" value="KAK7752352.1"/>
    <property type="molecule type" value="Genomic_DNA"/>
</dbReference>
<sequence>MSTGRSTYSMYESSSTTSSPPTPPARRRNQSNILFGTPASQLVSGTRAAWTASQVTIFREWIGEKGPTKFLTCDLGPLLARLNLDGYADVTNSVGEDVQGLLLEKVKRKLRAEKDNAIVRKKNGGWQKKEKKEEQKVMDSDSFKHYHEEARRMPTEEHHHHVHHHHHHHTRNKRSESVDSTADTALTSASSATVTASSNNSEAAERETNASKKSGSGKVKDKDKRALWDRAIVCMDSLKEAALHMREVVEALPGDASWLDTVSDDIACKVGYLDDSLWEYLEEEGFQ</sequence>
<organism evidence="2 3">
    <name type="scientific">Diatrype stigma</name>
    <dbReference type="NCBI Taxonomy" id="117547"/>
    <lineage>
        <taxon>Eukaryota</taxon>
        <taxon>Fungi</taxon>
        <taxon>Dikarya</taxon>
        <taxon>Ascomycota</taxon>
        <taxon>Pezizomycotina</taxon>
        <taxon>Sordariomycetes</taxon>
        <taxon>Xylariomycetidae</taxon>
        <taxon>Xylariales</taxon>
        <taxon>Diatrypaceae</taxon>
        <taxon>Diatrype</taxon>
    </lineage>
</organism>
<reference evidence="2 3" key="1">
    <citation type="submission" date="2024-02" db="EMBL/GenBank/DDBJ databases">
        <title>De novo assembly and annotation of 12 fungi associated with fruit tree decline syndrome in Ontario, Canada.</title>
        <authorList>
            <person name="Sulman M."/>
            <person name="Ellouze W."/>
            <person name="Ilyukhin E."/>
        </authorList>
    </citation>
    <scope>NUCLEOTIDE SEQUENCE [LARGE SCALE GENOMIC DNA]</scope>
    <source>
        <strain evidence="2 3">M11/M66-122</strain>
    </source>
</reference>
<gene>
    <name evidence="2" type="ORF">SLS62_005688</name>
</gene>
<evidence type="ECO:0000313" key="2">
    <source>
        <dbReference type="EMBL" id="KAK7752352.1"/>
    </source>
</evidence>
<feature type="compositionally biased region" description="Low complexity" evidence="1">
    <location>
        <begin position="180"/>
        <end position="202"/>
    </location>
</feature>
<feature type="compositionally biased region" description="Basic residues" evidence="1">
    <location>
        <begin position="160"/>
        <end position="172"/>
    </location>
</feature>
<proteinExistence type="predicted"/>
<feature type="region of interest" description="Disordered" evidence="1">
    <location>
        <begin position="1"/>
        <end position="30"/>
    </location>
</feature>
<comment type="caution">
    <text evidence="2">The sequence shown here is derived from an EMBL/GenBank/DDBJ whole genome shotgun (WGS) entry which is preliminary data.</text>
</comment>
<evidence type="ECO:0000256" key="1">
    <source>
        <dbReference type="SAM" id="MobiDB-lite"/>
    </source>
</evidence>
<feature type="compositionally biased region" description="Low complexity" evidence="1">
    <location>
        <begin position="1"/>
        <end position="19"/>
    </location>
</feature>
<accession>A0AAN9USK1</accession>
<feature type="region of interest" description="Disordered" evidence="1">
    <location>
        <begin position="121"/>
        <end position="221"/>
    </location>
</feature>
<dbReference type="AlphaFoldDB" id="A0AAN9USK1"/>